<reference evidence="3" key="1">
    <citation type="submission" date="2016-10" db="EMBL/GenBank/DDBJ databases">
        <authorList>
            <person name="Varghese N."/>
        </authorList>
    </citation>
    <scope>NUCLEOTIDE SEQUENCE [LARGE SCALE GENOMIC DNA]</scope>
    <source>
        <strain evidence="3">DSM 18820</strain>
    </source>
</reference>
<evidence type="ECO:0000256" key="1">
    <source>
        <dbReference type="SAM" id="Phobius"/>
    </source>
</evidence>
<dbReference type="Proteomes" id="UP000182491">
    <property type="component" value="Unassembled WGS sequence"/>
</dbReference>
<proteinExistence type="predicted"/>
<keyword evidence="1" id="KW-1133">Transmembrane helix</keyword>
<dbReference type="RefSeq" id="WP_068840011.1">
    <property type="nucleotide sequence ID" value="NZ_BMXC01000002.1"/>
</dbReference>
<name>A0A1I7I4I5_9BACT</name>
<evidence type="ECO:0008006" key="4">
    <source>
        <dbReference type="Google" id="ProtNLM"/>
    </source>
</evidence>
<keyword evidence="1" id="KW-0812">Transmembrane</keyword>
<dbReference type="EMBL" id="FPCA01000002">
    <property type="protein sequence ID" value="SFU67824.1"/>
    <property type="molecule type" value="Genomic_DNA"/>
</dbReference>
<dbReference type="AlphaFoldDB" id="A0A1I7I4I5"/>
<feature type="transmembrane region" description="Helical" evidence="1">
    <location>
        <begin position="49"/>
        <end position="82"/>
    </location>
</feature>
<evidence type="ECO:0000313" key="2">
    <source>
        <dbReference type="EMBL" id="SFU67824.1"/>
    </source>
</evidence>
<organism evidence="2 3">
    <name type="scientific">Pontibacter akesuensis</name>
    <dbReference type="NCBI Taxonomy" id="388950"/>
    <lineage>
        <taxon>Bacteria</taxon>
        <taxon>Pseudomonadati</taxon>
        <taxon>Bacteroidota</taxon>
        <taxon>Cytophagia</taxon>
        <taxon>Cytophagales</taxon>
        <taxon>Hymenobacteraceae</taxon>
        <taxon>Pontibacter</taxon>
    </lineage>
</organism>
<gene>
    <name evidence="2" type="ORF">SAMN04487941_1908</name>
</gene>
<sequence>MQQPNQRGGRRVAQNANPLAIRTKKYQLDKNLYTKKALAQVWSKDWWYALIPLALFLLPAVFSFSWWWVAIAIIVTIIFVLLRSAQVMSVTQVEQGSPLFEKLTYEIDQRQILLKRNEREGMTMTWDMIQRVQKTDDAYMLWLQPPNDAQMPGGWKGWLARTFQVPVFIHMPYRIFNGVNDQKLLENIMRRKNLLASTAATPAV</sequence>
<protein>
    <recommendedName>
        <fullName evidence="4">YcxB-like protein</fullName>
    </recommendedName>
</protein>
<accession>A0A1I7I4I5</accession>
<dbReference type="STRING" id="388950.GCA_001611675_01635"/>
<keyword evidence="1" id="KW-0472">Membrane</keyword>
<keyword evidence="3" id="KW-1185">Reference proteome</keyword>
<evidence type="ECO:0000313" key="3">
    <source>
        <dbReference type="Proteomes" id="UP000182491"/>
    </source>
</evidence>